<dbReference type="RefSeq" id="XP_046047142.1">
    <property type="nucleotide sequence ID" value="XM_046199833.1"/>
</dbReference>
<name>A0A9P9GQ32_FUSRE</name>
<organism evidence="2 3">
    <name type="scientific">Fusarium redolens</name>
    <dbReference type="NCBI Taxonomy" id="48865"/>
    <lineage>
        <taxon>Eukaryota</taxon>
        <taxon>Fungi</taxon>
        <taxon>Dikarya</taxon>
        <taxon>Ascomycota</taxon>
        <taxon>Pezizomycotina</taxon>
        <taxon>Sordariomycetes</taxon>
        <taxon>Hypocreomycetidae</taxon>
        <taxon>Hypocreales</taxon>
        <taxon>Nectriaceae</taxon>
        <taxon>Fusarium</taxon>
        <taxon>Fusarium redolens species complex</taxon>
    </lineage>
</organism>
<feature type="region of interest" description="Disordered" evidence="1">
    <location>
        <begin position="119"/>
        <end position="183"/>
    </location>
</feature>
<gene>
    <name evidence="2" type="ORF">BKA55DRAFT_692810</name>
</gene>
<feature type="compositionally biased region" description="Acidic residues" evidence="1">
    <location>
        <begin position="452"/>
        <end position="461"/>
    </location>
</feature>
<dbReference type="GeneID" id="70229787"/>
<proteinExistence type="predicted"/>
<evidence type="ECO:0000256" key="1">
    <source>
        <dbReference type="SAM" id="MobiDB-lite"/>
    </source>
</evidence>
<sequence>MEAEDTITYGSTKLPIEIILLIVESLVLQNDAARPILPASHPTTRLLVSLTRVSREIYPTACKLIWQNCLYIDRKSKLRRFRRYISQKSPITGRLPCEAYGSARLYLNPLHYKFDTASTYETNSPSTRRDNGVSGRINDGSDSDVASEHSDEWTDGSQTSSYRAAPDPSRSRSPVDDGYSQYSTHNWRDAPMQDLRTIYILEEVLVTLAPVLKTLIVDMPLRDLDPSEDLVILKPLRQGFEALVNVEELISVKDELYLGETGIMQPQAFTKWPKLRRLYLYNVMMEEQLLKDMASCPQLESAVFIRPDPSDDDLSNDDIKGGWARAWAAANPRNRKHDGLVYEGPKMTIAICNWPPYLPDFSGMIPHWQEVDPDNKINVLNVATHARYDRKSRKRGPIASCQDWIRDHALSGTMWSEVETKGQPVAAPVVFEEGQVEEDDDEWVDDDHGADWSDDDDDSWM</sequence>
<keyword evidence="3" id="KW-1185">Reference proteome</keyword>
<feature type="region of interest" description="Disordered" evidence="1">
    <location>
        <begin position="430"/>
        <end position="461"/>
    </location>
</feature>
<reference evidence="2" key="1">
    <citation type="journal article" date="2021" name="Nat. Commun.">
        <title>Genetic determinants of endophytism in the Arabidopsis root mycobiome.</title>
        <authorList>
            <person name="Mesny F."/>
            <person name="Miyauchi S."/>
            <person name="Thiergart T."/>
            <person name="Pickel B."/>
            <person name="Atanasova L."/>
            <person name="Karlsson M."/>
            <person name="Huettel B."/>
            <person name="Barry K.W."/>
            <person name="Haridas S."/>
            <person name="Chen C."/>
            <person name="Bauer D."/>
            <person name="Andreopoulos W."/>
            <person name="Pangilinan J."/>
            <person name="LaButti K."/>
            <person name="Riley R."/>
            <person name="Lipzen A."/>
            <person name="Clum A."/>
            <person name="Drula E."/>
            <person name="Henrissat B."/>
            <person name="Kohler A."/>
            <person name="Grigoriev I.V."/>
            <person name="Martin F.M."/>
            <person name="Hacquard S."/>
        </authorList>
    </citation>
    <scope>NUCLEOTIDE SEQUENCE</scope>
    <source>
        <strain evidence="2">MPI-CAGE-AT-0023</strain>
    </source>
</reference>
<protein>
    <submittedName>
        <fullName evidence="2">Uncharacterized protein</fullName>
    </submittedName>
</protein>
<dbReference type="Proteomes" id="UP000720189">
    <property type="component" value="Unassembled WGS sequence"/>
</dbReference>
<feature type="compositionally biased region" description="Acidic residues" evidence="1">
    <location>
        <begin position="434"/>
        <end position="445"/>
    </location>
</feature>
<dbReference type="OrthoDB" id="6365676at2759"/>
<evidence type="ECO:0000313" key="2">
    <source>
        <dbReference type="EMBL" id="KAH7243649.1"/>
    </source>
</evidence>
<comment type="caution">
    <text evidence="2">The sequence shown here is derived from an EMBL/GenBank/DDBJ whole genome shotgun (WGS) entry which is preliminary data.</text>
</comment>
<dbReference type="AlphaFoldDB" id="A0A9P9GQ32"/>
<accession>A0A9P9GQ32</accession>
<evidence type="ECO:0000313" key="3">
    <source>
        <dbReference type="Proteomes" id="UP000720189"/>
    </source>
</evidence>
<dbReference type="EMBL" id="JAGMUX010000012">
    <property type="protein sequence ID" value="KAH7243649.1"/>
    <property type="molecule type" value="Genomic_DNA"/>
</dbReference>